<dbReference type="InParanoid" id="A0A0D0B3J1"/>
<proteinExistence type="predicted"/>
<evidence type="ECO:0000313" key="2">
    <source>
        <dbReference type="Proteomes" id="UP000054485"/>
    </source>
</evidence>
<dbReference type="HOGENOM" id="CLU_2387635_0_0_1"/>
<sequence>MTRLFGTTLASSPAFIHSPSRDEQIQTTSLIWKSPVHGHIYRLLPPQFYALTDNPLRHLPFIMSRAFCSIIWLSFDRKGRIDWLRKSSTSLSDK</sequence>
<dbReference type="AlphaFoldDB" id="A0A0D0B3J1"/>
<dbReference type="Proteomes" id="UP000054485">
    <property type="component" value="Unassembled WGS sequence"/>
</dbReference>
<name>A0A0D0B3J1_9AGAM</name>
<accession>A0A0D0B3J1</accession>
<evidence type="ECO:0000313" key="1">
    <source>
        <dbReference type="EMBL" id="KIK41037.1"/>
    </source>
</evidence>
<keyword evidence="2" id="KW-1185">Reference proteome</keyword>
<reference evidence="2" key="2">
    <citation type="submission" date="2015-01" db="EMBL/GenBank/DDBJ databases">
        <title>Evolutionary Origins and Diversification of the Mycorrhizal Mutualists.</title>
        <authorList>
            <consortium name="DOE Joint Genome Institute"/>
            <consortium name="Mycorrhizal Genomics Consortium"/>
            <person name="Kohler A."/>
            <person name="Kuo A."/>
            <person name="Nagy L.G."/>
            <person name="Floudas D."/>
            <person name="Copeland A."/>
            <person name="Barry K.W."/>
            <person name="Cichocki N."/>
            <person name="Veneault-Fourrey C."/>
            <person name="LaButti K."/>
            <person name="Lindquist E.A."/>
            <person name="Lipzen A."/>
            <person name="Lundell T."/>
            <person name="Morin E."/>
            <person name="Murat C."/>
            <person name="Riley R."/>
            <person name="Ohm R."/>
            <person name="Sun H."/>
            <person name="Tunlid A."/>
            <person name="Henrissat B."/>
            <person name="Grigoriev I.V."/>
            <person name="Hibbett D.S."/>
            <person name="Martin F."/>
        </authorList>
    </citation>
    <scope>NUCLEOTIDE SEQUENCE [LARGE SCALE GENOMIC DNA]</scope>
    <source>
        <strain evidence="2">UH-Slu-Lm8-n1</strain>
    </source>
</reference>
<organism evidence="1 2">
    <name type="scientific">Suillus luteus UH-Slu-Lm8-n1</name>
    <dbReference type="NCBI Taxonomy" id="930992"/>
    <lineage>
        <taxon>Eukaryota</taxon>
        <taxon>Fungi</taxon>
        <taxon>Dikarya</taxon>
        <taxon>Basidiomycota</taxon>
        <taxon>Agaricomycotina</taxon>
        <taxon>Agaricomycetes</taxon>
        <taxon>Agaricomycetidae</taxon>
        <taxon>Boletales</taxon>
        <taxon>Suillineae</taxon>
        <taxon>Suillaceae</taxon>
        <taxon>Suillus</taxon>
    </lineage>
</organism>
<dbReference type="EMBL" id="KN835281">
    <property type="protein sequence ID" value="KIK41037.1"/>
    <property type="molecule type" value="Genomic_DNA"/>
</dbReference>
<protein>
    <submittedName>
        <fullName evidence="1">Uncharacterized protein</fullName>
    </submittedName>
</protein>
<gene>
    <name evidence="1" type="ORF">CY34DRAFT_806509</name>
</gene>
<reference evidence="1 2" key="1">
    <citation type="submission" date="2014-04" db="EMBL/GenBank/DDBJ databases">
        <authorList>
            <consortium name="DOE Joint Genome Institute"/>
            <person name="Kuo A."/>
            <person name="Ruytinx J."/>
            <person name="Rineau F."/>
            <person name="Colpaert J."/>
            <person name="Kohler A."/>
            <person name="Nagy L.G."/>
            <person name="Floudas D."/>
            <person name="Copeland A."/>
            <person name="Barry K.W."/>
            <person name="Cichocki N."/>
            <person name="Veneault-Fourrey C."/>
            <person name="LaButti K."/>
            <person name="Lindquist E.A."/>
            <person name="Lipzen A."/>
            <person name="Lundell T."/>
            <person name="Morin E."/>
            <person name="Murat C."/>
            <person name="Sun H."/>
            <person name="Tunlid A."/>
            <person name="Henrissat B."/>
            <person name="Grigoriev I.V."/>
            <person name="Hibbett D.S."/>
            <person name="Martin F."/>
            <person name="Nordberg H.P."/>
            <person name="Cantor M.N."/>
            <person name="Hua S.X."/>
        </authorList>
    </citation>
    <scope>NUCLEOTIDE SEQUENCE [LARGE SCALE GENOMIC DNA]</scope>
    <source>
        <strain evidence="1 2">UH-Slu-Lm8-n1</strain>
    </source>
</reference>